<evidence type="ECO:0000256" key="6">
    <source>
        <dbReference type="ARBA" id="ARBA00037937"/>
    </source>
</evidence>
<feature type="signal peptide" evidence="8">
    <location>
        <begin position="1"/>
        <end position="27"/>
    </location>
</feature>
<evidence type="ECO:0000256" key="3">
    <source>
        <dbReference type="ARBA" id="ARBA00022989"/>
    </source>
</evidence>
<evidence type="ECO:0000256" key="4">
    <source>
        <dbReference type="ARBA" id="ARBA00023136"/>
    </source>
</evidence>
<keyword evidence="3 7" id="KW-1133">Transmembrane helix</keyword>
<feature type="chain" id="PRO_5022125422" description="Flagellar protein" evidence="8">
    <location>
        <begin position="28"/>
        <end position="135"/>
    </location>
</feature>
<evidence type="ECO:0000256" key="7">
    <source>
        <dbReference type="RuleBase" id="RU362064"/>
    </source>
</evidence>
<reference evidence="9 10" key="1">
    <citation type="submission" date="2017-06" db="EMBL/GenBank/DDBJ databases">
        <title>Novel microbial phyla capable of carbon fixation and sulfur reduction in deep-sea sediments.</title>
        <authorList>
            <person name="Huang J."/>
            <person name="Baker B."/>
            <person name="Wang Y."/>
        </authorList>
    </citation>
    <scope>NUCLEOTIDE SEQUENCE [LARGE SCALE GENOMIC DNA]</scope>
    <source>
        <strain evidence="9">B3_LCP</strain>
    </source>
</reference>
<dbReference type="NCBIfam" id="TIGR03500">
    <property type="entry name" value="FliO_TIGR"/>
    <property type="match status" value="1"/>
</dbReference>
<dbReference type="PANTHER" id="PTHR38766:SF1">
    <property type="entry name" value="FLAGELLAR PROTEIN FLIO"/>
    <property type="match status" value="1"/>
</dbReference>
<accession>A0A532V4Y9</accession>
<comment type="similarity">
    <text evidence="6 7">Belongs to the FliO/MopB family.</text>
</comment>
<keyword evidence="2 7" id="KW-0812">Transmembrane</keyword>
<keyword evidence="8" id="KW-0732">Signal</keyword>
<dbReference type="Pfam" id="PF04347">
    <property type="entry name" value="FliO"/>
    <property type="match status" value="1"/>
</dbReference>
<dbReference type="EMBL" id="NJBN01000001">
    <property type="protein sequence ID" value="TKJ42238.1"/>
    <property type="molecule type" value="Genomic_DNA"/>
</dbReference>
<dbReference type="GO" id="GO:0005886">
    <property type="term" value="C:plasma membrane"/>
    <property type="evidence" value="ECO:0007669"/>
    <property type="project" value="UniProtKB-SubCell"/>
</dbReference>
<organism evidence="9 10">
    <name type="scientific">candidate division LCP-89 bacterium B3_LCP</name>
    <dbReference type="NCBI Taxonomy" id="2012998"/>
    <lineage>
        <taxon>Bacteria</taxon>
        <taxon>Pseudomonadati</taxon>
        <taxon>Bacteria division LCP-89</taxon>
    </lineage>
</organism>
<keyword evidence="1 7" id="KW-1003">Cell membrane</keyword>
<dbReference type="AlphaFoldDB" id="A0A532V4Y9"/>
<keyword evidence="5 7" id="KW-0975">Bacterial flagellum</keyword>
<evidence type="ECO:0000313" key="9">
    <source>
        <dbReference type="EMBL" id="TKJ42238.1"/>
    </source>
</evidence>
<proteinExistence type="inferred from homology"/>
<keyword evidence="4 7" id="KW-0472">Membrane</keyword>
<comment type="caution">
    <text evidence="9">The sequence shown here is derived from an EMBL/GenBank/DDBJ whole genome shotgun (WGS) entry which is preliminary data.</text>
</comment>
<dbReference type="GO" id="GO:0044781">
    <property type="term" value="P:bacterial-type flagellum organization"/>
    <property type="evidence" value="ECO:0007669"/>
    <property type="project" value="UniProtKB-UniRule"/>
</dbReference>
<protein>
    <recommendedName>
        <fullName evidence="7">Flagellar protein</fullName>
    </recommendedName>
</protein>
<gene>
    <name evidence="9" type="primary">fliO</name>
    <name evidence="9" type="ORF">CEE37_00750</name>
</gene>
<evidence type="ECO:0000256" key="2">
    <source>
        <dbReference type="ARBA" id="ARBA00022692"/>
    </source>
</evidence>
<dbReference type="GO" id="GO:0009425">
    <property type="term" value="C:bacterial-type flagellum basal body"/>
    <property type="evidence" value="ECO:0007669"/>
    <property type="project" value="UniProtKB-SubCell"/>
</dbReference>
<dbReference type="InterPro" id="IPR022781">
    <property type="entry name" value="Flagellar_biosynth_FliO"/>
</dbReference>
<dbReference type="InterPro" id="IPR052205">
    <property type="entry name" value="FliO/MopB"/>
</dbReference>
<evidence type="ECO:0000256" key="8">
    <source>
        <dbReference type="SAM" id="SignalP"/>
    </source>
</evidence>
<keyword evidence="9" id="KW-0282">Flagellum</keyword>
<evidence type="ECO:0000256" key="5">
    <source>
        <dbReference type="ARBA" id="ARBA00023143"/>
    </source>
</evidence>
<dbReference type="PANTHER" id="PTHR38766">
    <property type="entry name" value="FLAGELLAR PROTEIN FLIO"/>
    <property type="match status" value="1"/>
</dbReference>
<keyword evidence="9" id="KW-0969">Cilium</keyword>
<comment type="subcellular location">
    <subcellularLocation>
        <location evidence="7">Cell membrane</location>
    </subcellularLocation>
    <subcellularLocation>
        <location evidence="7">Bacterial flagellum basal body</location>
    </subcellularLocation>
</comment>
<evidence type="ECO:0000313" key="10">
    <source>
        <dbReference type="Proteomes" id="UP000319619"/>
    </source>
</evidence>
<dbReference type="Proteomes" id="UP000319619">
    <property type="component" value="Unassembled WGS sequence"/>
</dbReference>
<keyword evidence="9" id="KW-0966">Cell projection</keyword>
<feature type="transmembrane region" description="Helical" evidence="7">
    <location>
        <begin position="43"/>
        <end position="61"/>
    </location>
</feature>
<name>A0A532V4Y9_UNCL8</name>
<sequence>MITSARHNVCGCFAVITVLIGASVASAEDGGGTQDLFASSLKALGALVLVLALIFIAAWLVKRYLKFLPQGGIRGDGIKVIAVRAIGPKRSIHILEVGGKKFLVGSTESSVNLLKEFSESDRVEVLPERSDFEDK</sequence>
<evidence type="ECO:0000256" key="1">
    <source>
        <dbReference type="ARBA" id="ARBA00022475"/>
    </source>
</evidence>